<accession>A0A949U348</accession>
<comment type="similarity">
    <text evidence="2">Belongs to the methyl-accepting chemotaxis (MCP) protein family.</text>
</comment>
<sequence length="428" mass="46193">MDSNSKIVTLSLRIRLVIMVFAAITVSVISTAWYLLRNLDKPVGTLIINLIPVYLIIALIGCTLISFMSQMIIVNPLKKSSLLTQKIAEGDLTVDMNLFTFAEVKEMVDSVDKARENLRQLVTEIKKSSLEVDGSSNELANALENANSNVERITNGLENLSNDFISNADAIKEMLMVINNITENSQQAAELSSDISDYSGVVKSSAIKGQKSVEDIVGIINEISDSSKNMNNQIKALEEASLRIGSIVQIISQISEQTNLLALNAAIEAARAGESGKGFAVVAEEVRKLAEASKESLGDIVSLTKEMQVQTNNVVQGVSDTELKVNSGVEKAKLTQSSISEIITNVEGILGQIDGLSNAVTQQAASLEEMSSSMDTVNSSVAKDAKISSEIKDNMRNQEKSFGNISVTAHNLKNMSDGIEKLVSKFKV</sequence>
<dbReference type="Proteomes" id="UP000694308">
    <property type="component" value="Unassembled WGS sequence"/>
</dbReference>
<keyword evidence="1 3" id="KW-0807">Transducer</keyword>
<protein>
    <submittedName>
        <fullName evidence="8">Methyl-accepting chemotaxis protein</fullName>
    </submittedName>
</protein>
<dbReference type="EMBL" id="JAEEGC010000125">
    <property type="protein sequence ID" value="MBV7275504.1"/>
    <property type="molecule type" value="Genomic_DNA"/>
</dbReference>
<name>A0A949U348_9CLOT</name>
<keyword evidence="4" id="KW-0175">Coiled coil</keyword>
<evidence type="ECO:0000259" key="7">
    <source>
        <dbReference type="PROSITE" id="PS50885"/>
    </source>
</evidence>
<organism evidence="8 9">
    <name type="scientific">Clostridium thailandense</name>
    <dbReference type="NCBI Taxonomy" id="2794346"/>
    <lineage>
        <taxon>Bacteria</taxon>
        <taxon>Bacillati</taxon>
        <taxon>Bacillota</taxon>
        <taxon>Clostridia</taxon>
        <taxon>Eubacteriales</taxon>
        <taxon>Clostridiaceae</taxon>
        <taxon>Clostridium</taxon>
    </lineage>
</organism>
<dbReference type="PROSITE" id="PS50111">
    <property type="entry name" value="CHEMOTAXIS_TRANSDUC_2"/>
    <property type="match status" value="1"/>
</dbReference>
<comment type="caution">
    <text evidence="8">The sequence shown here is derived from an EMBL/GenBank/DDBJ whole genome shotgun (WGS) entry which is preliminary data.</text>
</comment>
<dbReference type="GO" id="GO:0007165">
    <property type="term" value="P:signal transduction"/>
    <property type="evidence" value="ECO:0007669"/>
    <property type="project" value="UniProtKB-KW"/>
</dbReference>
<keyword evidence="5" id="KW-0472">Membrane</keyword>
<dbReference type="CDD" id="cd11386">
    <property type="entry name" value="MCP_signal"/>
    <property type="match status" value="1"/>
</dbReference>
<dbReference type="RefSeq" id="WP_218322555.1">
    <property type="nucleotide sequence ID" value="NZ_JAEEGC010000125.1"/>
</dbReference>
<evidence type="ECO:0000256" key="3">
    <source>
        <dbReference type="PROSITE-ProRule" id="PRU00284"/>
    </source>
</evidence>
<proteinExistence type="inferred from homology"/>
<dbReference type="SMART" id="SM00283">
    <property type="entry name" value="MA"/>
    <property type="match status" value="1"/>
</dbReference>
<feature type="domain" description="HAMP" evidence="7">
    <location>
        <begin position="71"/>
        <end position="123"/>
    </location>
</feature>
<evidence type="ECO:0000256" key="4">
    <source>
        <dbReference type="SAM" id="Coils"/>
    </source>
</evidence>
<evidence type="ECO:0000256" key="1">
    <source>
        <dbReference type="ARBA" id="ARBA00023224"/>
    </source>
</evidence>
<evidence type="ECO:0000256" key="2">
    <source>
        <dbReference type="ARBA" id="ARBA00029447"/>
    </source>
</evidence>
<evidence type="ECO:0000256" key="5">
    <source>
        <dbReference type="SAM" id="Phobius"/>
    </source>
</evidence>
<dbReference type="InterPro" id="IPR004089">
    <property type="entry name" value="MCPsignal_dom"/>
</dbReference>
<dbReference type="GO" id="GO:0016020">
    <property type="term" value="C:membrane"/>
    <property type="evidence" value="ECO:0007669"/>
    <property type="project" value="InterPro"/>
</dbReference>
<evidence type="ECO:0000259" key="6">
    <source>
        <dbReference type="PROSITE" id="PS50111"/>
    </source>
</evidence>
<dbReference type="PANTHER" id="PTHR32089:SF112">
    <property type="entry name" value="LYSOZYME-LIKE PROTEIN-RELATED"/>
    <property type="match status" value="1"/>
</dbReference>
<feature type="domain" description="Methyl-accepting transducer" evidence="6">
    <location>
        <begin position="142"/>
        <end position="378"/>
    </location>
</feature>
<feature type="coiled-coil region" evidence="4">
    <location>
        <begin position="104"/>
        <end position="163"/>
    </location>
</feature>
<keyword evidence="9" id="KW-1185">Reference proteome</keyword>
<dbReference type="InterPro" id="IPR003660">
    <property type="entry name" value="HAMP_dom"/>
</dbReference>
<evidence type="ECO:0000313" key="9">
    <source>
        <dbReference type="Proteomes" id="UP000694308"/>
    </source>
</evidence>
<dbReference type="Pfam" id="PF00015">
    <property type="entry name" value="MCPsignal"/>
    <property type="match status" value="1"/>
</dbReference>
<gene>
    <name evidence="8" type="ORF">I6U48_21610</name>
</gene>
<evidence type="ECO:0000313" key="8">
    <source>
        <dbReference type="EMBL" id="MBV7275504.1"/>
    </source>
</evidence>
<keyword evidence="5" id="KW-0812">Transmembrane</keyword>
<dbReference type="PANTHER" id="PTHR32089">
    <property type="entry name" value="METHYL-ACCEPTING CHEMOTAXIS PROTEIN MCPB"/>
    <property type="match status" value="1"/>
</dbReference>
<feature type="transmembrane region" description="Helical" evidence="5">
    <location>
        <begin position="47"/>
        <end position="69"/>
    </location>
</feature>
<reference evidence="8" key="1">
    <citation type="submission" date="2020-12" db="EMBL/GenBank/DDBJ databases">
        <title>Clostridium thailandense sp. nov., a novel acetogenic bacterium isolated from peat land soil in Thailand.</title>
        <authorList>
            <person name="Chaikitkaew S."/>
            <person name="Birkeland N.K."/>
        </authorList>
    </citation>
    <scope>NUCLEOTIDE SEQUENCE</scope>
    <source>
        <strain evidence="8">PL3</strain>
    </source>
</reference>
<dbReference type="PROSITE" id="PS50885">
    <property type="entry name" value="HAMP"/>
    <property type="match status" value="1"/>
</dbReference>
<keyword evidence="5" id="KW-1133">Transmembrane helix</keyword>
<dbReference type="AlphaFoldDB" id="A0A949U348"/>
<feature type="transmembrane region" description="Helical" evidence="5">
    <location>
        <begin position="12"/>
        <end position="35"/>
    </location>
</feature>